<protein>
    <recommendedName>
        <fullName evidence="5">DUF5667 domain-containing protein</fullName>
    </recommendedName>
</protein>
<feature type="transmembrane region" description="Helical" evidence="2">
    <location>
        <begin position="20"/>
        <end position="38"/>
    </location>
</feature>
<proteinExistence type="predicted"/>
<evidence type="ECO:0000256" key="2">
    <source>
        <dbReference type="SAM" id="Phobius"/>
    </source>
</evidence>
<keyword evidence="1" id="KW-0175">Coiled coil</keyword>
<keyword evidence="2" id="KW-1133">Transmembrane helix</keyword>
<reference evidence="3 4" key="1">
    <citation type="journal article" date="2015" name="Nature">
        <title>rRNA introns, odd ribosomes, and small enigmatic genomes across a large radiation of phyla.</title>
        <authorList>
            <person name="Brown C.T."/>
            <person name="Hug L.A."/>
            <person name="Thomas B.C."/>
            <person name="Sharon I."/>
            <person name="Castelle C.J."/>
            <person name="Singh A."/>
            <person name="Wilkins M.J."/>
            <person name="Williams K.H."/>
            <person name="Banfield J.F."/>
        </authorList>
    </citation>
    <scope>NUCLEOTIDE SEQUENCE [LARGE SCALE GENOMIC DNA]</scope>
</reference>
<sequence length="206" mass="23367">MASNIIKNFYFRIPKQVKIFIAFAIAILVVYFLAYYFASDDVKQVPSEFLKARQEAATIAKEIVGLSNQTANNIPEISNLEKQIKYDDALNLLTTELDRNRQAREKAIDLSKQLEIMAKNISSIKPDSASQIALKAVSSETALISRLIVYNDYLLKLLEALEKRILGSSNIDGEISELINKTNEEARAINNLDREFNNLMEEFDNQ</sequence>
<evidence type="ECO:0000313" key="4">
    <source>
        <dbReference type="Proteomes" id="UP000034044"/>
    </source>
</evidence>
<feature type="coiled-coil region" evidence="1">
    <location>
        <begin position="175"/>
        <end position="202"/>
    </location>
</feature>
<keyword evidence="2" id="KW-0472">Membrane</keyword>
<keyword evidence="2" id="KW-0812">Transmembrane</keyword>
<evidence type="ECO:0000256" key="1">
    <source>
        <dbReference type="SAM" id="Coils"/>
    </source>
</evidence>
<dbReference type="EMBL" id="LBSR01000005">
    <property type="protein sequence ID" value="KKQ23077.1"/>
    <property type="molecule type" value="Genomic_DNA"/>
</dbReference>
<gene>
    <name evidence="3" type="ORF">US36_C0005G0028</name>
</gene>
<accession>A0A0G0FZ19</accession>
<evidence type="ECO:0000313" key="3">
    <source>
        <dbReference type="EMBL" id="KKQ23077.1"/>
    </source>
</evidence>
<dbReference type="Proteomes" id="UP000034044">
    <property type="component" value="Unassembled WGS sequence"/>
</dbReference>
<dbReference type="AlphaFoldDB" id="A0A0G0FZ19"/>
<evidence type="ECO:0008006" key="5">
    <source>
        <dbReference type="Google" id="ProtNLM"/>
    </source>
</evidence>
<organism evidence="3 4">
    <name type="scientific">Candidatus Wolfebacteria bacterium GW2011_GWC1_37_10</name>
    <dbReference type="NCBI Taxonomy" id="1619010"/>
    <lineage>
        <taxon>Bacteria</taxon>
        <taxon>Candidatus Wolfeibacteriota</taxon>
    </lineage>
</organism>
<name>A0A0G0FZ19_9BACT</name>
<comment type="caution">
    <text evidence="3">The sequence shown here is derived from an EMBL/GenBank/DDBJ whole genome shotgun (WGS) entry which is preliminary data.</text>
</comment>